<keyword evidence="4" id="KW-0418">Kinase</keyword>
<dbReference type="PROSITE" id="PS00107">
    <property type="entry name" value="PROTEIN_KINASE_ATP"/>
    <property type="match status" value="1"/>
</dbReference>
<gene>
    <name evidence="12" type="ORF">PF011_g5085</name>
</gene>
<feature type="region of interest" description="Disordered" evidence="10">
    <location>
        <begin position="1019"/>
        <end position="1074"/>
    </location>
</feature>
<dbReference type="CDD" id="cd05117">
    <property type="entry name" value="STKc_CAMK"/>
    <property type="match status" value="1"/>
</dbReference>
<keyword evidence="3 7" id="KW-0547">Nucleotide-binding</keyword>
<feature type="binding site" evidence="7">
    <location>
        <position position="608"/>
    </location>
    <ligand>
        <name>ATP</name>
        <dbReference type="ChEBI" id="CHEBI:30616"/>
    </ligand>
</feature>
<dbReference type="InterPro" id="IPR000719">
    <property type="entry name" value="Prot_kinase_dom"/>
</dbReference>
<dbReference type="InterPro" id="IPR011009">
    <property type="entry name" value="Kinase-like_dom_sf"/>
</dbReference>
<dbReference type="SUPFAM" id="SSF56112">
    <property type="entry name" value="Protein kinase-like (PK-like)"/>
    <property type="match status" value="1"/>
</dbReference>
<organism evidence="12 13">
    <name type="scientific">Phytophthora fragariae</name>
    <dbReference type="NCBI Taxonomy" id="53985"/>
    <lineage>
        <taxon>Eukaryota</taxon>
        <taxon>Sar</taxon>
        <taxon>Stramenopiles</taxon>
        <taxon>Oomycota</taxon>
        <taxon>Peronosporomycetes</taxon>
        <taxon>Peronosporales</taxon>
        <taxon>Peronosporaceae</taxon>
        <taxon>Phytophthora</taxon>
    </lineage>
</organism>
<keyword evidence="2" id="KW-0808">Transferase</keyword>
<evidence type="ECO:0000256" key="10">
    <source>
        <dbReference type="SAM" id="MobiDB-lite"/>
    </source>
</evidence>
<dbReference type="SMART" id="SM00220">
    <property type="entry name" value="S_TKc"/>
    <property type="match status" value="1"/>
</dbReference>
<dbReference type="FunFam" id="3.30.200.20:FF:000042">
    <property type="entry name" value="Aurora kinase A"/>
    <property type="match status" value="1"/>
</dbReference>
<dbReference type="Gene3D" id="1.10.510.10">
    <property type="entry name" value="Transferase(Phosphotransferase) domain 1"/>
    <property type="match status" value="1"/>
</dbReference>
<feature type="compositionally biased region" description="Basic and acidic residues" evidence="10">
    <location>
        <begin position="1040"/>
        <end position="1061"/>
    </location>
</feature>
<evidence type="ECO:0000256" key="2">
    <source>
        <dbReference type="ARBA" id="ARBA00022679"/>
    </source>
</evidence>
<dbReference type="PROSITE" id="PS00108">
    <property type="entry name" value="PROTEIN_KINASE_ST"/>
    <property type="match status" value="1"/>
</dbReference>
<dbReference type="InterPro" id="IPR030616">
    <property type="entry name" value="Aur-like"/>
</dbReference>
<dbReference type="GO" id="GO:0004674">
    <property type="term" value="F:protein serine/threonine kinase activity"/>
    <property type="evidence" value="ECO:0007669"/>
    <property type="project" value="UniProtKB-KW"/>
</dbReference>
<dbReference type="EMBL" id="QXFW01000193">
    <property type="protein sequence ID" value="KAE9021143.1"/>
    <property type="molecule type" value="Genomic_DNA"/>
</dbReference>
<dbReference type="PROSITE" id="PS50011">
    <property type="entry name" value="PROTEIN_KINASE_DOM"/>
    <property type="match status" value="1"/>
</dbReference>
<evidence type="ECO:0000256" key="7">
    <source>
        <dbReference type="PIRSR" id="PIRSR630616-2"/>
    </source>
</evidence>
<dbReference type="InterPro" id="IPR017441">
    <property type="entry name" value="Protein_kinase_ATP_BS"/>
</dbReference>
<keyword evidence="1" id="KW-0723">Serine/threonine-protein kinase</keyword>
<feature type="region of interest" description="Disordered" evidence="10">
    <location>
        <begin position="887"/>
        <end position="906"/>
    </location>
</feature>
<dbReference type="AlphaFoldDB" id="A0A6A3LYX6"/>
<dbReference type="Pfam" id="PF07985">
    <property type="entry name" value="SRR1"/>
    <property type="match status" value="1"/>
</dbReference>
<dbReference type="InterPro" id="IPR012942">
    <property type="entry name" value="SRR1-like"/>
</dbReference>
<dbReference type="Proteomes" id="UP000460718">
    <property type="component" value="Unassembled WGS sequence"/>
</dbReference>
<evidence type="ECO:0000256" key="3">
    <source>
        <dbReference type="ARBA" id="ARBA00022741"/>
    </source>
</evidence>
<feature type="region of interest" description="Disordered" evidence="10">
    <location>
        <begin position="272"/>
        <end position="443"/>
    </location>
</feature>
<evidence type="ECO:0000313" key="13">
    <source>
        <dbReference type="Proteomes" id="UP000460718"/>
    </source>
</evidence>
<accession>A0A6A3LYX6</accession>
<evidence type="ECO:0000313" key="12">
    <source>
        <dbReference type="EMBL" id="KAE9021143.1"/>
    </source>
</evidence>
<feature type="region of interest" description="Disordered" evidence="10">
    <location>
        <begin position="982"/>
        <end position="1007"/>
    </location>
</feature>
<protein>
    <recommendedName>
        <fullName evidence="11">Protein kinase domain-containing protein</fullName>
    </recommendedName>
</protein>
<evidence type="ECO:0000256" key="6">
    <source>
        <dbReference type="PIRSR" id="PIRSR630616-1"/>
    </source>
</evidence>
<keyword evidence="5 7" id="KW-0067">ATP-binding</keyword>
<feature type="compositionally biased region" description="Low complexity" evidence="10">
    <location>
        <begin position="408"/>
        <end position="435"/>
    </location>
</feature>
<feature type="binding site" evidence="7">
    <location>
        <begin position="595"/>
        <end position="596"/>
    </location>
    <ligand>
        <name>ATP</name>
        <dbReference type="ChEBI" id="CHEBI:30616"/>
    </ligand>
</feature>
<evidence type="ECO:0000256" key="9">
    <source>
        <dbReference type="PROSITE-ProRule" id="PRU10141"/>
    </source>
</evidence>
<feature type="compositionally biased region" description="Polar residues" evidence="10">
    <location>
        <begin position="888"/>
        <end position="902"/>
    </location>
</feature>
<dbReference type="PANTHER" id="PTHR24350">
    <property type="entry name" value="SERINE/THREONINE-PROTEIN KINASE IAL-RELATED"/>
    <property type="match status" value="1"/>
</dbReference>
<feature type="region of interest" description="Disordered" evidence="10">
    <location>
        <begin position="1"/>
        <end position="40"/>
    </location>
</feature>
<feature type="domain" description="Protein kinase" evidence="11">
    <location>
        <begin position="469"/>
        <end position="720"/>
    </location>
</feature>
<name>A0A6A3LYX6_9STRA</name>
<evidence type="ECO:0000259" key="11">
    <source>
        <dbReference type="PROSITE" id="PS50011"/>
    </source>
</evidence>
<evidence type="ECO:0000256" key="8">
    <source>
        <dbReference type="PIRSR" id="PIRSR630616-3"/>
    </source>
</evidence>
<evidence type="ECO:0000256" key="1">
    <source>
        <dbReference type="ARBA" id="ARBA00022527"/>
    </source>
</evidence>
<feature type="active site" description="Proton acceptor" evidence="6">
    <location>
        <position position="591"/>
    </location>
</feature>
<feature type="cross-link" description="Glycyl lysine isopeptide (Lys-Gly) (interchain with G-Cter in SUMO2)" evidence="8">
    <location>
        <position position="593"/>
    </location>
</feature>
<dbReference type="GO" id="GO:0005524">
    <property type="term" value="F:ATP binding"/>
    <property type="evidence" value="ECO:0007669"/>
    <property type="project" value="UniProtKB-UniRule"/>
</dbReference>
<feature type="binding site" evidence="7 9">
    <location>
        <position position="498"/>
    </location>
    <ligand>
        <name>ATP</name>
        <dbReference type="ChEBI" id="CHEBI:30616"/>
    </ligand>
</feature>
<proteinExistence type="predicted"/>
<dbReference type="Pfam" id="PF00069">
    <property type="entry name" value="Pkinase"/>
    <property type="match status" value="1"/>
</dbReference>
<reference evidence="12 13" key="1">
    <citation type="submission" date="2018-09" db="EMBL/GenBank/DDBJ databases">
        <title>Genomic investigation of the strawberry pathogen Phytophthora fragariae indicates pathogenicity is determined by transcriptional variation in three key races.</title>
        <authorList>
            <person name="Adams T.M."/>
            <person name="Armitage A.D."/>
            <person name="Sobczyk M.K."/>
            <person name="Bates H.J."/>
            <person name="Dunwell J.M."/>
            <person name="Nellist C.F."/>
            <person name="Harrison R.J."/>
        </authorList>
    </citation>
    <scope>NUCLEOTIDE SEQUENCE [LARGE SCALE GENOMIC DNA]</scope>
    <source>
        <strain evidence="12 13">SCRP245</strain>
    </source>
</reference>
<comment type="caution">
    <text evidence="12">The sequence shown here is derived from an EMBL/GenBank/DDBJ whole genome shotgun (WGS) entry which is preliminary data.</text>
</comment>
<dbReference type="InterPro" id="IPR008271">
    <property type="entry name" value="Ser/Thr_kinase_AS"/>
</dbReference>
<evidence type="ECO:0000256" key="4">
    <source>
        <dbReference type="ARBA" id="ARBA00022777"/>
    </source>
</evidence>
<dbReference type="FunFam" id="1.10.510.10:FF:000709">
    <property type="entry name" value="CAMK/CAMK1 protein kinase, variant 2"/>
    <property type="match status" value="1"/>
</dbReference>
<evidence type="ECO:0000256" key="5">
    <source>
        <dbReference type="ARBA" id="ARBA00022840"/>
    </source>
</evidence>
<sequence length="1074" mass="117850">MEQEWQLVSRRQRRGKARNGPSHPRSAPSKARKPYSNVGEEVVEPVPEVSSEKQAQIIQRVRAIADVLRDSLLLKDALRVVVEHFQLKSQDADAPVLVGYGLGSFCASSNAVHQLGFLVALKEALDAGETTATTSADRIQHRAEIFDPAMNKSDAAIAASLDVSVIEDNEHGRRRVARNTVFFMPHCGKTLYENVLACNWGPSMAKLVIIGNSFSAYGDRVLAAQERQELLLVRVLPYLEEVPLSCGVTKAHADFARYEAAFNDLSAHRFPSSSLAGRPASTSAPAAPQPNVPREAPPGRMKVRQLLGWTRPTDMANSNNKHHGEDEDAPFQDDMGKLSIDDLATPEPSAPRAGNNNCTKEMEASHLAASTHSSKHDDGPEEPEDKASTIFSPTRSAAEKGATWPRTPRTGSDGSSNSSTASSSRSPSGTTIPSSMSAGVDIASPTASSIPKVTFRKGEKSFLDFHQHYAITRHLGEGSYSTVKQVTHRKKGGFYACKIVDKLSLSDVDRAALSHEVRVLSSVSHVNIMRLYEVIEDDAKCYLVTELAEGGDLFDRIVKQGKFPEREAQKVTAALVEALHYCHTHSIIHRDVKPENVLLSGDDVKLCDFGFARQLNHQEEQASDSCGTPGYAAPEILDGRSYGLEVDVFSLGVVTYIMLCGYPPFPMKLAQLRTHRFNVRYPSKDWAAIHPDVKTLISKMLHVDPKERPSMAVLRCHPWIQAGRITLERLRRENEERRRLADLTRRQQAASAIRKKLVMGGFEAVKYGRNGLPHRTKLRLSTDGKVLSWQPKLLKRSLLRYQNARSFTSLFGIGGKENNGTSQPDLHAAQPEANKFPAGGVAARVAALPTLLTRSVCGGARYVESGTGSTPSSPVTPPAAKMLRMRSPSATLEQPTTPSATSPDRLDDSIKLHDIREMLAGDTAPFFAGHAMNLPNSSKRAVDPACVLSVCTRFRELHLEFPYEGVRDGFMYLLQQATLPLQQSGKHQPPRLMKSTSVPPPAPHKLSGRLQDTFVATTPPDEESKMQIDEQTVMIQPEADNPHREHSSRPEVDDEDVKTVAKEATAASSNNQDE</sequence>
<feature type="binding site" evidence="7">
    <location>
        <begin position="546"/>
        <end position="548"/>
    </location>
    <ligand>
        <name>ATP</name>
        <dbReference type="ChEBI" id="CHEBI:30616"/>
    </ligand>
</feature>